<feature type="region of interest" description="Disordered" evidence="1">
    <location>
        <begin position="46"/>
        <end position="77"/>
    </location>
</feature>
<protein>
    <recommendedName>
        <fullName evidence="4">Bacteriocin</fullName>
    </recommendedName>
</protein>
<gene>
    <name evidence="2" type="ORF">OC25_16710</name>
</gene>
<dbReference type="RefSeq" id="WP_039478361.1">
    <property type="nucleotide sequence ID" value="NZ_JSYN01000020.1"/>
</dbReference>
<organism evidence="2 3">
    <name type="scientific">Pedobacter kyungheensis</name>
    <dbReference type="NCBI Taxonomy" id="1069985"/>
    <lineage>
        <taxon>Bacteria</taxon>
        <taxon>Pseudomonadati</taxon>
        <taxon>Bacteroidota</taxon>
        <taxon>Sphingobacteriia</taxon>
        <taxon>Sphingobacteriales</taxon>
        <taxon>Sphingobacteriaceae</taxon>
        <taxon>Pedobacter</taxon>
    </lineage>
</organism>
<name>A0A0C1FH48_9SPHI</name>
<feature type="compositionally biased region" description="Low complexity" evidence="1">
    <location>
        <begin position="53"/>
        <end position="62"/>
    </location>
</feature>
<proteinExistence type="predicted"/>
<dbReference type="EMBL" id="JSYN01000020">
    <property type="protein sequence ID" value="KIA92327.1"/>
    <property type="molecule type" value="Genomic_DNA"/>
</dbReference>
<evidence type="ECO:0000313" key="3">
    <source>
        <dbReference type="Proteomes" id="UP000031246"/>
    </source>
</evidence>
<comment type="caution">
    <text evidence="2">The sequence shown here is derived from an EMBL/GenBank/DDBJ whole genome shotgun (WGS) entry which is preliminary data.</text>
</comment>
<reference evidence="2 3" key="1">
    <citation type="submission" date="2014-10" db="EMBL/GenBank/DDBJ databases">
        <title>Pedobacter Kyungheensis.</title>
        <authorList>
            <person name="Anderson B.M."/>
            <person name="Newman J.D."/>
        </authorList>
    </citation>
    <scope>NUCLEOTIDE SEQUENCE [LARGE SCALE GENOMIC DNA]</scope>
    <source>
        <strain evidence="2 3">KACC 16221</strain>
    </source>
</reference>
<sequence length="77" mass="7961">MKMQELNLTEMKEINGGGLFGNNDSSNSGGLLGSIGIGNLLSFQTESRDGDESSASSFSIGNNIGGSLKGLFDSLSR</sequence>
<evidence type="ECO:0008006" key="4">
    <source>
        <dbReference type="Google" id="ProtNLM"/>
    </source>
</evidence>
<keyword evidence="3" id="KW-1185">Reference proteome</keyword>
<dbReference type="AlphaFoldDB" id="A0A0C1FH48"/>
<evidence type="ECO:0000256" key="1">
    <source>
        <dbReference type="SAM" id="MobiDB-lite"/>
    </source>
</evidence>
<dbReference type="Proteomes" id="UP000031246">
    <property type="component" value="Unassembled WGS sequence"/>
</dbReference>
<evidence type="ECO:0000313" key="2">
    <source>
        <dbReference type="EMBL" id="KIA92327.1"/>
    </source>
</evidence>
<accession>A0A0C1FH48</accession>